<gene>
    <name evidence="1" type="ORF">ILUMI_16586</name>
</gene>
<dbReference type="OrthoDB" id="6590376at2759"/>
<comment type="caution">
    <text evidence="1">The sequence shown here is derived from an EMBL/GenBank/DDBJ whole genome shotgun (WGS) entry which is preliminary data.</text>
</comment>
<evidence type="ECO:0000313" key="2">
    <source>
        <dbReference type="Proteomes" id="UP000801492"/>
    </source>
</evidence>
<dbReference type="Proteomes" id="UP000801492">
    <property type="component" value="Unassembled WGS sequence"/>
</dbReference>
<dbReference type="AlphaFoldDB" id="A0A8K0G5U3"/>
<organism evidence="1 2">
    <name type="scientific">Ignelater luminosus</name>
    <name type="common">Cucubano</name>
    <name type="synonym">Pyrophorus luminosus</name>
    <dbReference type="NCBI Taxonomy" id="2038154"/>
    <lineage>
        <taxon>Eukaryota</taxon>
        <taxon>Metazoa</taxon>
        <taxon>Ecdysozoa</taxon>
        <taxon>Arthropoda</taxon>
        <taxon>Hexapoda</taxon>
        <taxon>Insecta</taxon>
        <taxon>Pterygota</taxon>
        <taxon>Neoptera</taxon>
        <taxon>Endopterygota</taxon>
        <taxon>Coleoptera</taxon>
        <taxon>Polyphaga</taxon>
        <taxon>Elateriformia</taxon>
        <taxon>Elateroidea</taxon>
        <taxon>Elateridae</taxon>
        <taxon>Agrypninae</taxon>
        <taxon>Pyrophorini</taxon>
        <taxon>Ignelater</taxon>
    </lineage>
</organism>
<name>A0A8K0G5U3_IGNLU</name>
<protein>
    <submittedName>
        <fullName evidence="1">Uncharacterized protein</fullName>
    </submittedName>
</protein>
<evidence type="ECO:0000313" key="1">
    <source>
        <dbReference type="EMBL" id="KAF2889587.1"/>
    </source>
</evidence>
<proteinExistence type="predicted"/>
<sequence>MGDQEEILRCDKSIGIKEVARSKERKMSKMLNLWKKNVKESNRFKSKRLPNLPNCPYKDKEVFKCSLLNPQDVRSIHQSFYSTMSKTDNLILKYAVITTPKRNRKKLENSSRRGVAIQYKVPRFRAEYDLSKNRIQRVCKAYLNDDTMARGKREDDTRSKKDRSSKNVLMVLRATLVFTRPSHSKNKLNGNVLEINNLLELEEIDELFPVLEEYIVRERPDHFNDWSDPELFQRFRLAKDIAQDILTLIEGDLEHPTNR</sequence>
<accession>A0A8K0G5U3</accession>
<keyword evidence="2" id="KW-1185">Reference proteome</keyword>
<dbReference type="EMBL" id="VTPC01065104">
    <property type="protein sequence ID" value="KAF2889587.1"/>
    <property type="molecule type" value="Genomic_DNA"/>
</dbReference>
<reference evidence="1" key="1">
    <citation type="submission" date="2019-08" db="EMBL/GenBank/DDBJ databases">
        <title>The genome of the North American firefly Photinus pyralis.</title>
        <authorList>
            <consortium name="Photinus pyralis genome working group"/>
            <person name="Fallon T.R."/>
            <person name="Sander Lower S.E."/>
            <person name="Weng J.-K."/>
        </authorList>
    </citation>
    <scope>NUCLEOTIDE SEQUENCE</scope>
    <source>
        <strain evidence="1">TRF0915ILg1</strain>
        <tissue evidence="1">Whole body</tissue>
    </source>
</reference>